<name>A0A918G9X9_STRGD</name>
<sequence>MTLEIGLLAAPKAVPELRRLLRGHDIDVRLCASELLTNVIDHLGEGTPVTVRVYGTGTGRTRVEVTDPDPRALPVLLRAPGTSESGRGLALVDAVAVRWGVEPGADHKTVWCELPGLPCPARAAGEARTTGPLTPAAG</sequence>
<dbReference type="Pfam" id="PF13581">
    <property type="entry name" value="HATPase_c_2"/>
    <property type="match status" value="1"/>
</dbReference>
<dbReference type="InterPro" id="IPR036890">
    <property type="entry name" value="HATPase_C_sf"/>
</dbReference>
<dbReference type="Proteomes" id="UP000653493">
    <property type="component" value="Unassembled WGS sequence"/>
</dbReference>
<keyword evidence="4" id="KW-1185">Reference proteome</keyword>
<keyword evidence="1" id="KW-0808">Transferase</keyword>
<dbReference type="PANTHER" id="PTHR35526:SF3">
    <property type="entry name" value="ANTI-SIGMA-F FACTOR RSBW"/>
    <property type="match status" value="1"/>
</dbReference>
<dbReference type="InterPro" id="IPR003594">
    <property type="entry name" value="HATPase_dom"/>
</dbReference>
<evidence type="ECO:0000313" key="3">
    <source>
        <dbReference type="EMBL" id="GGS25335.1"/>
    </source>
</evidence>
<gene>
    <name evidence="3" type="ORF">GCM10010238_12000</name>
</gene>
<proteinExistence type="predicted"/>
<dbReference type="SUPFAM" id="SSF55874">
    <property type="entry name" value="ATPase domain of HSP90 chaperone/DNA topoisomerase II/histidine kinase"/>
    <property type="match status" value="1"/>
</dbReference>
<reference evidence="3" key="2">
    <citation type="submission" date="2020-09" db="EMBL/GenBank/DDBJ databases">
        <authorList>
            <person name="Sun Q."/>
            <person name="Ohkuma M."/>
        </authorList>
    </citation>
    <scope>NUCLEOTIDE SEQUENCE</scope>
    <source>
        <strain evidence="3">JCM 4234</strain>
    </source>
</reference>
<keyword evidence="1" id="KW-0723">Serine/threonine-protein kinase</keyword>
<dbReference type="CDD" id="cd16936">
    <property type="entry name" value="HATPase_RsbW-like"/>
    <property type="match status" value="1"/>
</dbReference>
<dbReference type="AlphaFoldDB" id="A0A918G9X9"/>
<keyword evidence="1" id="KW-0418">Kinase</keyword>
<evidence type="ECO:0000259" key="2">
    <source>
        <dbReference type="Pfam" id="PF13581"/>
    </source>
</evidence>
<dbReference type="InterPro" id="IPR050267">
    <property type="entry name" value="Anti-sigma-factor_SerPK"/>
</dbReference>
<dbReference type="GO" id="GO:0004674">
    <property type="term" value="F:protein serine/threonine kinase activity"/>
    <property type="evidence" value="ECO:0007669"/>
    <property type="project" value="UniProtKB-KW"/>
</dbReference>
<organism evidence="3 4">
    <name type="scientific">Streptomyces griseoviridis</name>
    <dbReference type="NCBI Taxonomy" id="45398"/>
    <lineage>
        <taxon>Bacteria</taxon>
        <taxon>Bacillati</taxon>
        <taxon>Actinomycetota</taxon>
        <taxon>Actinomycetes</taxon>
        <taxon>Kitasatosporales</taxon>
        <taxon>Streptomycetaceae</taxon>
        <taxon>Streptomyces</taxon>
    </lineage>
</organism>
<comment type="caution">
    <text evidence="3">The sequence shown here is derived from an EMBL/GenBank/DDBJ whole genome shotgun (WGS) entry which is preliminary data.</text>
</comment>
<dbReference type="EMBL" id="BMSL01000002">
    <property type="protein sequence ID" value="GGS25335.1"/>
    <property type="molecule type" value="Genomic_DNA"/>
</dbReference>
<feature type="domain" description="Histidine kinase/HSP90-like ATPase" evidence="2">
    <location>
        <begin position="26"/>
        <end position="97"/>
    </location>
</feature>
<evidence type="ECO:0000313" key="4">
    <source>
        <dbReference type="Proteomes" id="UP000653493"/>
    </source>
</evidence>
<reference evidence="3" key="1">
    <citation type="journal article" date="2014" name="Int. J. Syst. Evol. Microbiol.">
        <title>Complete genome sequence of Corynebacterium casei LMG S-19264T (=DSM 44701T), isolated from a smear-ripened cheese.</title>
        <authorList>
            <consortium name="US DOE Joint Genome Institute (JGI-PGF)"/>
            <person name="Walter F."/>
            <person name="Albersmeier A."/>
            <person name="Kalinowski J."/>
            <person name="Ruckert C."/>
        </authorList>
    </citation>
    <scope>NUCLEOTIDE SEQUENCE</scope>
    <source>
        <strain evidence="3">JCM 4234</strain>
    </source>
</reference>
<protein>
    <recommendedName>
        <fullName evidence="2">Histidine kinase/HSP90-like ATPase domain-containing protein</fullName>
    </recommendedName>
</protein>
<dbReference type="Gene3D" id="3.30.565.10">
    <property type="entry name" value="Histidine kinase-like ATPase, C-terminal domain"/>
    <property type="match status" value="1"/>
</dbReference>
<dbReference type="PANTHER" id="PTHR35526">
    <property type="entry name" value="ANTI-SIGMA-F FACTOR RSBW-RELATED"/>
    <property type="match status" value="1"/>
</dbReference>
<evidence type="ECO:0000256" key="1">
    <source>
        <dbReference type="ARBA" id="ARBA00022527"/>
    </source>
</evidence>
<accession>A0A918G9X9</accession>